<comment type="subcellular location">
    <subcellularLocation>
        <location evidence="3">Cytoplasm</location>
    </subcellularLocation>
    <subcellularLocation>
        <location evidence="2">Mitochondrion</location>
    </subcellularLocation>
    <subcellularLocation>
        <location evidence="1">Nucleus</location>
    </subcellularLocation>
</comment>
<reference evidence="13 14" key="1">
    <citation type="journal article" date="1998" name="Science">
        <title>Genome sequence of the nematode C. elegans: a platform for investigating biology.</title>
        <authorList>
            <consortium name="The C. elegans sequencing consortium"/>
            <person name="Sulson J.E."/>
            <person name="Waterston R."/>
        </authorList>
    </citation>
    <scope>NUCLEOTIDE SEQUENCE [LARGE SCALE GENOMIC DNA]</scope>
    <source>
        <strain evidence="13 14">Bristol N2</strain>
    </source>
</reference>
<dbReference type="EMBL" id="BX284604">
    <property type="protein sequence ID" value="CCD68715.1"/>
    <property type="molecule type" value="Genomic_DNA"/>
</dbReference>
<keyword evidence="14" id="KW-1185">Reference proteome</keyword>
<dbReference type="UCSC" id="Y17G9B.5">
    <property type="organism name" value="c. elegans"/>
</dbReference>
<dbReference type="InterPro" id="IPR029342">
    <property type="entry name" value="ECIST_C"/>
</dbReference>
<dbReference type="CTD" id="177244"/>
<evidence type="ECO:0000256" key="10">
    <source>
        <dbReference type="ARBA" id="ARBA00023128"/>
    </source>
</evidence>
<dbReference type="WormBase" id="Y17G9B.5">
    <property type="protein sequence ID" value="CE24184"/>
    <property type="gene ID" value="WBGene00021202"/>
</dbReference>
<evidence type="ECO:0000256" key="4">
    <source>
        <dbReference type="ARBA" id="ARBA00007674"/>
    </source>
</evidence>
<dbReference type="GO" id="GO:0007178">
    <property type="term" value="P:cell surface receptor protein serine/threonine kinase signaling pathway"/>
    <property type="evidence" value="ECO:0000318"/>
    <property type="project" value="GO_Central"/>
</dbReference>
<proteinExistence type="evidence at protein level"/>
<evidence type="ECO:0000313" key="14">
    <source>
        <dbReference type="Proteomes" id="UP000001940"/>
    </source>
</evidence>
<keyword evidence="16" id="KW-1267">Proteomics identification</keyword>
<evidence type="ECO:0000256" key="3">
    <source>
        <dbReference type="ARBA" id="ARBA00004496"/>
    </source>
</evidence>
<keyword evidence="11" id="KW-0539">Nucleus</keyword>
<comment type="similarity">
    <text evidence="4">Belongs to the ECSIT family.</text>
</comment>
<keyword evidence="6" id="KW-0963">Cytoplasm</keyword>
<dbReference type="GO" id="GO:0005739">
    <property type="term" value="C:mitochondrion"/>
    <property type="evidence" value="ECO:0000318"/>
    <property type="project" value="GO_Central"/>
</dbReference>
<organism evidence="13 14">
    <name type="scientific">Caenorhabditis elegans</name>
    <dbReference type="NCBI Taxonomy" id="6239"/>
    <lineage>
        <taxon>Eukaryota</taxon>
        <taxon>Metazoa</taxon>
        <taxon>Ecdysozoa</taxon>
        <taxon>Nematoda</taxon>
        <taxon>Chromadorea</taxon>
        <taxon>Rhabditida</taxon>
        <taxon>Rhabditina</taxon>
        <taxon>Rhabditomorpha</taxon>
        <taxon>Rhabditoidea</taxon>
        <taxon>Rhabditidae</taxon>
        <taxon>Peloderinae</taxon>
        <taxon>Caenorhabditis</taxon>
    </lineage>
</organism>
<keyword evidence="10" id="KW-0496">Mitochondrion</keyword>
<evidence type="ECO:0000256" key="2">
    <source>
        <dbReference type="ARBA" id="ARBA00004173"/>
    </source>
</evidence>
<protein>
    <recommendedName>
        <fullName evidence="5">Evolutionarily conserved signaling intermediate in Toll pathway, mitochondrial</fullName>
    </recommendedName>
</protein>
<dbReference type="PhylomeDB" id="Q9N580"/>
<dbReference type="PANTHER" id="PTHR13113:SF1">
    <property type="entry name" value="EVOLUTIONARILY CONSERVED SIGNALING INTERMEDIATE IN TOLL PATHWAY, MITOCHONDRIAL"/>
    <property type="match status" value="1"/>
</dbReference>
<feature type="domain" description="ECSIT C-terminal" evidence="12">
    <location>
        <begin position="222"/>
        <end position="342"/>
    </location>
</feature>
<dbReference type="PeptideAtlas" id="Q9N580"/>
<dbReference type="AlphaFoldDB" id="Q9N580"/>
<dbReference type="GeneID" id="177244"/>
<evidence type="ECO:0000256" key="9">
    <source>
        <dbReference type="ARBA" id="ARBA00022946"/>
    </source>
</evidence>
<dbReference type="Proteomes" id="UP000001940">
    <property type="component" value="Chromosome IV"/>
</dbReference>
<evidence type="ECO:0000256" key="1">
    <source>
        <dbReference type="ARBA" id="ARBA00004123"/>
    </source>
</evidence>
<dbReference type="HOGENOM" id="CLU_046917_1_0_1"/>
<accession>Q9N580</accession>
<dbReference type="RefSeq" id="NP_500631.1">
    <property type="nucleotide sequence ID" value="NM_068230.4"/>
</dbReference>
<evidence type="ECO:0000313" key="13">
    <source>
        <dbReference type="EMBL" id="CCD68715.1"/>
    </source>
</evidence>
<dbReference type="eggNOG" id="KOG3941">
    <property type="taxonomic scope" value="Eukaryota"/>
</dbReference>
<dbReference type="GO" id="GO:0005634">
    <property type="term" value="C:nucleus"/>
    <property type="evidence" value="ECO:0007669"/>
    <property type="project" value="UniProtKB-SubCell"/>
</dbReference>
<keyword evidence="9" id="KW-0809">Transit peptide</keyword>
<evidence type="ECO:0000256" key="8">
    <source>
        <dbReference type="ARBA" id="ARBA00022859"/>
    </source>
</evidence>
<dbReference type="Pfam" id="PF14784">
    <property type="entry name" value="ECSIT_C"/>
    <property type="match status" value="1"/>
</dbReference>
<dbReference type="DIP" id="DIP-27313N"/>
<dbReference type="Pfam" id="PF06239">
    <property type="entry name" value="ECSIT_N"/>
    <property type="match status" value="1"/>
</dbReference>
<dbReference type="Bgee" id="WBGene00021202">
    <property type="expression patterns" value="Expressed in embryo and 4 other cell types or tissues"/>
</dbReference>
<dbReference type="SMR" id="Q9N580"/>
<dbReference type="InterPro" id="IPR010418">
    <property type="entry name" value="ECSIT"/>
</dbReference>
<keyword evidence="7" id="KW-0399">Innate immunity</keyword>
<evidence type="ECO:0007829" key="16">
    <source>
        <dbReference type="PeptideAtlas" id="Q9N580"/>
    </source>
</evidence>
<dbReference type="STRING" id="6239.Y17G9B.5.1"/>
<dbReference type="SMART" id="SM01284">
    <property type="entry name" value="ECSIT_Cterm"/>
    <property type="match status" value="1"/>
</dbReference>
<dbReference type="InParanoid" id="Q9N580"/>
<dbReference type="FunCoup" id="Q9N580">
    <property type="interactions" value="1576"/>
</dbReference>
<dbReference type="GO" id="GO:0045087">
    <property type="term" value="P:innate immune response"/>
    <property type="evidence" value="ECO:0000318"/>
    <property type="project" value="GO_Central"/>
</dbReference>
<dbReference type="KEGG" id="cel:CELE_Y17G9B.5"/>
<dbReference type="OrthoDB" id="10064298at2759"/>
<keyword evidence="8" id="KW-0391">Immunity</keyword>
<dbReference type="AGR" id="WB:WBGene00021202"/>
<dbReference type="PANTHER" id="PTHR13113">
    <property type="entry name" value="ECSIT EVOLUTIONARILY CONSERVED SIGNALING INTERMEDIATE IN TOLL PATHWAYS"/>
    <property type="match status" value="1"/>
</dbReference>
<name>Q9N580_CAEEL</name>
<dbReference type="IntAct" id="Q9N580">
    <property type="interactions" value="2"/>
</dbReference>
<evidence type="ECO:0000256" key="11">
    <source>
        <dbReference type="ARBA" id="ARBA00023242"/>
    </source>
</evidence>
<evidence type="ECO:0000256" key="5">
    <source>
        <dbReference type="ARBA" id="ARBA00019998"/>
    </source>
</evidence>
<gene>
    <name evidence="13" type="ORF">CELE_Y17G9B.5</name>
    <name evidence="13 15" type="ORF">Y17G9B.5</name>
</gene>
<dbReference type="OMA" id="PRELQCN"/>
<evidence type="ECO:0000259" key="12">
    <source>
        <dbReference type="SMART" id="SM01284"/>
    </source>
</evidence>
<dbReference type="PaxDb" id="6239-Y17G9B.5"/>
<evidence type="ECO:0000256" key="6">
    <source>
        <dbReference type="ARBA" id="ARBA00022490"/>
    </source>
</evidence>
<evidence type="ECO:0000313" key="15">
    <source>
        <dbReference type="WormBase" id="Y17G9B.5"/>
    </source>
</evidence>
<dbReference type="InterPro" id="IPR046448">
    <property type="entry name" value="ECSIT_N"/>
</dbReference>
<evidence type="ECO:0000256" key="7">
    <source>
        <dbReference type="ARBA" id="ARBA00022588"/>
    </source>
</evidence>
<sequence>MALAHVSRRVISNQIRCFAAANQETSLVHVEKQFEAIEPEKRDKDAFMAAIATFKEKRGRTHVEFINTALKYVKEYGVHKDIDTYKGLLEVFPKGKMIPQTVFQKVFLHYPQQQNCAVKVLDEMEWHGVQPDKEIHDIVVNAFGEWNFATKKVKRMLYWMPKLKHSNKYLDRRHVEGKSLSPSELAGIALKMMSRDAASSISLLKLSDSSDPQQKWLATSQSPMQQILISELRKGDEVFVDAAKVYLQDRVIPFITLTGNTKLEPLNEFKNEDMDEDYTNWYADWQKQRGEAKRSIHEQDHETIFAMGAMYKDDNATAIRWIDNLQKTNPNMENLRFRVRLEGNPIISRK</sequence>